<evidence type="ECO:0000256" key="3">
    <source>
        <dbReference type="ARBA" id="ARBA00022617"/>
    </source>
</evidence>
<sequence length="516" mass="58425">MFGITSRSWYPPDASSLWIVATSAQILLGAYLTIWTVYTLYLHPLSRYPGPKLAAITPLVHLLWDVQGKQHSIIKKLHDEYGDVVRIAPNSLAYRAAPAWRDIYGHRKKGHQTFRKDPALYAPTPNGVNAIITANDEQHTRMRRLLTHAFSNKALGEQEGILHIYADMLIDKLRGVLGEEQSPVVDMVRWFNYTTFDLIGDLAFGEPFGCLAENRYHWWVLIILDAVKASSYLKFFWFYPILLPLVTILVPRHLMQKRTDSFNLSVEKVRRRLKSQTTRPDFTSYILKHSKNGKGLTPSEIDANAAVFVLAGSETTAALLSGCVYYLLRHRDKHLRLVSEIRGTFDKASDITLSAIAELPYLNAVLSETMRIYPPIPAMLPRVVPKGGACVNGQYVPGGVSVSMSLYSAFHSADNFKFPNAFLPERWLDGPDCRKFMSDKKEAFQPFSYGPRNCLGQHLANAEMRLILTKLLYNFDLKLEAESVDWSTQKSFSLWRRPPLMVQLNRAGSMGCDPLA</sequence>
<dbReference type="FunFam" id="1.10.630.10:FF:000047">
    <property type="entry name" value="Cytochrome P450 monooxygenase"/>
    <property type="match status" value="1"/>
</dbReference>
<evidence type="ECO:0000256" key="4">
    <source>
        <dbReference type="ARBA" id="ARBA00022723"/>
    </source>
</evidence>
<evidence type="ECO:0000256" key="2">
    <source>
        <dbReference type="ARBA" id="ARBA00010617"/>
    </source>
</evidence>
<comment type="caution">
    <text evidence="11">The sequence shown here is derived from an EMBL/GenBank/DDBJ whole genome shotgun (WGS) entry which is preliminary data.</text>
</comment>
<dbReference type="InterPro" id="IPR017972">
    <property type="entry name" value="Cyt_P450_CS"/>
</dbReference>
<keyword evidence="3 8" id="KW-0349">Heme</keyword>
<evidence type="ECO:0000313" key="11">
    <source>
        <dbReference type="EMBL" id="OQD73199.1"/>
    </source>
</evidence>
<dbReference type="Proteomes" id="UP000191522">
    <property type="component" value="Unassembled WGS sequence"/>
</dbReference>
<evidence type="ECO:0000313" key="12">
    <source>
        <dbReference type="Proteomes" id="UP000191522"/>
    </source>
</evidence>
<dbReference type="PANTHER" id="PTHR24305:SF210">
    <property type="entry name" value="CYTOCHROME P450 MONOOXYGENASE ASQL-RELATED"/>
    <property type="match status" value="1"/>
</dbReference>
<dbReference type="OMA" id="ESDHIRM"/>
<dbReference type="SUPFAM" id="SSF48264">
    <property type="entry name" value="Cytochrome P450"/>
    <property type="match status" value="1"/>
</dbReference>
<feature type="transmembrane region" description="Helical" evidence="10">
    <location>
        <begin position="17"/>
        <end position="42"/>
    </location>
</feature>
<evidence type="ECO:0000256" key="7">
    <source>
        <dbReference type="ARBA" id="ARBA00023033"/>
    </source>
</evidence>
<dbReference type="PRINTS" id="PR00385">
    <property type="entry name" value="P450"/>
</dbReference>
<evidence type="ECO:0000256" key="6">
    <source>
        <dbReference type="ARBA" id="ARBA00023004"/>
    </source>
</evidence>
<dbReference type="GO" id="GO:0016705">
    <property type="term" value="F:oxidoreductase activity, acting on paired donors, with incorporation or reduction of molecular oxygen"/>
    <property type="evidence" value="ECO:0007669"/>
    <property type="project" value="InterPro"/>
</dbReference>
<comment type="cofactor">
    <cofactor evidence="1 8">
        <name>heme</name>
        <dbReference type="ChEBI" id="CHEBI:30413"/>
    </cofactor>
</comment>
<dbReference type="GO" id="GO:0020037">
    <property type="term" value="F:heme binding"/>
    <property type="evidence" value="ECO:0007669"/>
    <property type="project" value="InterPro"/>
</dbReference>
<evidence type="ECO:0000256" key="8">
    <source>
        <dbReference type="PIRSR" id="PIRSR602401-1"/>
    </source>
</evidence>
<keyword evidence="6 8" id="KW-0408">Iron</keyword>
<dbReference type="PROSITE" id="PS00086">
    <property type="entry name" value="CYTOCHROME_P450"/>
    <property type="match status" value="1"/>
</dbReference>
<dbReference type="STRING" id="69771.A0A1V6P885"/>
<dbReference type="InterPro" id="IPR036396">
    <property type="entry name" value="Cyt_P450_sf"/>
</dbReference>
<accession>A0A1V6P885</accession>
<keyword evidence="10" id="KW-1133">Transmembrane helix</keyword>
<feature type="transmembrane region" description="Helical" evidence="10">
    <location>
        <begin position="236"/>
        <end position="255"/>
    </location>
</feature>
<gene>
    <name evidence="11" type="ORF">PENDEC_c016G02651</name>
</gene>
<keyword evidence="12" id="KW-1185">Reference proteome</keyword>
<dbReference type="InterPro" id="IPR002401">
    <property type="entry name" value="Cyt_P450_E_grp-I"/>
</dbReference>
<protein>
    <submittedName>
        <fullName evidence="11">Uncharacterized protein</fullName>
    </submittedName>
</protein>
<dbReference type="InterPro" id="IPR001128">
    <property type="entry name" value="Cyt_P450"/>
</dbReference>
<name>A0A1V6P885_PENDC</name>
<evidence type="ECO:0000256" key="1">
    <source>
        <dbReference type="ARBA" id="ARBA00001971"/>
    </source>
</evidence>
<dbReference type="OrthoDB" id="1470350at2759"/>
<dbReference type="GO" id="GO:0004497">
    <property type="term" value="F:monooxygenase activity"/>
    <property type="evidence" value="ECO:0007669"/>
    <property type="project" value="UniProtKB-KW"/>
</dbReference>
<dbReference type="PANTHER" id="PTHR24305">
    <property type="entry name" value="CYTOCHROME P450"/>
    <property type="match status" value="1"/>
</dbReference>
<dbReference type="CDD" id="cd11058">
    <property type="entry name" value="CYP60B-like"/>
    <property type="match status" value="1"/>
</dbReference>
<dbReference type="Pfam" id="PF00067">
    <property type="entry name" value="p450"/>
    <property type="match status" value="1"/>
</dbReference>
<feature type="transmembrane region" description="Helical" evidence="10">
    <location>
        <begin position="305"/>
        <end position="328"/>
    </location>
</feature>
<keyword evidence="7 9" id="KW-0503">Monooxygenase</keyword>
<dbReference type="EMBL" id="MDYL01000016">
    <property type="protein sequence ID" value="OQD73199.1"/>
    <property type="molecule type" value="Genomic_DNA"/>
</dbReference>
<dbReference type="Gene3D" id="1.10.630.10">
    <property type="entry name" value="Cytochrome P450"/>
    <property type="match status" value="1"/>
</dbReference>
<dbReference type="GO" id="GO:0043386">
    <property type="term" value="P:mycotoxin biosynthetic process"/>
    <property type="evidence" value="ECO:0007669"/>
    <property type="project" value="UniProtKB-ARBA"/>
</dbReference>
<keyword evidence="10" id="KW-0472">Membrane</keyword>
<reference evidence="12" key="1">
    <citation type="journal article" date="2017" name="Nat. Microbiol.">
        <title>Global analysis of biosynthetic gene clusters reveals vast potential of secondary metabolite production in Penicillium species.</title>
        <authorList>
            <person name="Nielsen J.C."/>
            <person name="Grijseels S."/>
            <person name="Prigent S."/>
            <person name="Ji B."/>
            <person name="Dainat J."/>
            <person name="Nielsen K.F."/>
            <person name="Frisvad J.C."/>
            <person name="Workman M."/>
            <person name="Nielsen J."/>
        </authorList>
    </citation>
    <scope>NUCLEOTIDE SEQUENCE [LARGE SCALE GENOMIC DNA]</scope>
    <source>
        <strain evidence="12">IBT 11843</strain>
    </source>
</reference>
<evidence type="ECO:0000256" key="9">
    <source>
        <dbReference type="RuleBase" id="RU000461"/>
    </source>
</evidence>
<evidence type="ECO:0000256" key="10">
    <source>
        <dbReference type="SAM" id="Phobius"/>
    </source>
</evidence>
<dbReference type="InterPro" id="IPR050121">
    <property type="entry name" value="Cytochrome_P450_monoxygenase"/>
</dbReference>
<evidence type="ECO:0000256" key="5">
    <source>
        <dbReference type="ARBA" id="ARBA00023002"/>
    </source>
</evidence>
<comment type="similarity">
    <text evidence="2 9">Belongs to the cytochrome P450 family.</text>
</comment>
<dbReference type="AlphaFoldDB" id="A0A1V6P885"/>
<keyword evidence="5 9" id="KW-0560">Oxidoreductase</keyword>
<dbReference type="GO" id="GO:0005506">
    <property type="term" value="F:iron ion binding"/>
    <property type="evidence" value="ECO:0007669"/>
    <property type="project" value="InterPro"/>
</dbReference>
<dbReference type="PRINTS" id="PR00463">
    <property type="entry name" value="EP450I"/>
</dbReference>
<organism evidence="11 12">
    <name type="scientific">Penicillium decumbens</name>
    <dbReference type="NCBI Taxonomy" id="69771"/>
    <lineage>
        <taxon>Eukaryota</taxon>
        <taxon>Fungi</taxon>
        <taxon>Dikarya</taxon>
        <taxon>Ascomycota</taxon>
        <taxon>Pezizomycotina</taxon>
        <taxon>Eurotiomycetes</taxon>
        <taxon>Eurotiomycetidae</taxon>
        <taxon>Eurotiales</taxon>
        <taxon>Aspergillaceae</taxon>
        <taxon>Penicillium</taxon>
    </lineage>
</organism>
<keyword evidence="10" id="KW-0812">Transmembrane</keyword>
<proteinExistence type="inferred from homology"/>
<feature type="binding site" description="axial binding residue" evidence="8">
    <location>
        <position position="454"/>
    </location>
    <ligand>
        <name>heme</name>
        <dbReference type="ChEBI" id="CHEBI:30413"/>
    </ligand>
    <ligandPart>
        <name>Fe</name>
        <dbReference type="ChEBI" id="CHEBI:18248"/>
    </ligandPart>
</feature>
<keyword evidence="4 8" id="KW-0479">Metal-binding</keyword>